<dbReference type="Pfam" id="PF01883">
    <property type="entry name" value="FeS_assembly_P"/>
    <property type="match status" value="1"/>
</dbReference>
<dbReference type="Gene3D" id="3.30.300.130">
    <property type="entry name" value="Fe-S cluster assembly (FSCA)"/>
    <property type="match status" value="1"/>
</dbReference>
<gene>
    <name evidence="2" type="ORF">ACFSXZ_03180</name>
</gene>
<evidence type="ECO:0000259" key="1">
    <source>
        <dbReference type="Pfam" id="PF01883"/>
    </source>
</evidence>
<organism evidence="2 3">
    <name type="scientific">Amycolatopsis pigmentata</name>
    <dbReference type="NCBI Taxonomy" id="450801"/>
    <lineage>
        <taxon>Bacteria</taxon>
        <taxon>Bacillati</taxon>
        <taxon>Actinomycetota</taxon>
        <taxon>Actinomycetes</taxon>
        <taxon>Pseudonocardiales</taxon>
        <taxon>Pseudonocardiaceae</taxon>
        <taxon>Amycolatopsis</taxon>
    </lineage>
</organism>
<dbReference type="RefSeq" id="WP_378261025.1">
    <property type="nucleotide sequence ID" value="NZ_JBHUKR010000004.1"/>
</dbReference>
<dbReference type="InterPro" id="IPR002744">
    <property type="entry name" value="MIP18-like"/>
</dbReference>
<dbReference type="SUPFAM" id="SSF117916">
    <property type="entry name" value="Fe-S cluster assembly (FSCA) domain-like"/>
    <property type="match status" value="1"/>
</dbReference>
<protein>
    <submittedName>
        <fullName evidence="2">Iron-sulfur cluster assembly protein</fullName>
    </submittedName>
</protein>
<dbReference type="InterPro" id="IPR034904">
    <property type="entry name" value="FSCA_dom_sf"/>
</dbReference>
<dbReference type="Proteomes" id="UP001597417">
    <property type="component" value="Unassembled WGS sequence"/>
</dbReference>
<dbReference type="EMBL" id="JBHUKR010000004">
    <property type="protein sequence ID" value="MFD2415326.1"/>
    <property type="molecule type" value="Genomic_DNA"/>
</dbReference>
<comment type="caution">
    <text evidence="2">The sequence shown here is derived from an EMBL/GenBank/DDBJ whole genome shotgun (WGS) entry which is preliminary data.</text>
</comment>
<keyword evidence="3" id="KW-1185">Reference proteome</keyword>
<reference evidence="3" key="1">
    <citation type="journal article" date="2019" name="Int. J. Syst. Evol. Microbiol.">
        <title>The Global Catalogue of Microorganisms (GCM) 10K type strain sequencing project: providing services to taxonomists for standard genome sequencing and annotation.</title>
        <authorList>
            <consortium name="The Broad Institute Genomics Platform"/>
            <consortium name="The Broad Institute Genome Sequencing Center for Infectious Disease"/>
            <person name="Wu L."/>
            <person name="Ma J."/>
        </authorList>
    </citation>
    <scope>NUCLEOTIDE SEQUENCE [LARGE SCALE GENOMIC DNA]</scope>
    <source>
        <strain evidence="3">CGMCC 4.7645</strain>
    </source>
</reference>
<proteinExistence type="predicted"/>
<feature type="domain" description="MIP18 family-like" evidence="1">
    <location>
        <begin position="10"/>
        <end position="81"/>
    </location>
</feature>
<sequence length="230" mass="25253">MPEVMSLMTAAWDALSSVRDPELDEPITKLGFVHELAVDGPGVRARLRLPTYFCAPNFAYLMVADAVDALYSVPGVESVDVRLEDHFAAEEINAGVAMGAGFTEAFPGHAVDELGELRRTFLRKAHTASLERTCRLLLDQGRQVADLAEMVLSDVPDSPERDGLLRRRRELGLPAMPESPLFVDDEGRPVPRSEVASRLRFARAVRVSIDGNAGFCRGLLRTRYGKGGME</sequence>
<evidence type="ECO:0000313" key="2">
    <source>
        <dbReference type="EMBL" id="MFD2415326.1"/>
    </source>
</evidence>
<name>A0ABW5FRJ8_9PSEU</name>
<evidence type="ECO:0000313" key="3">
    <source>
        <dbReference type="Proteomes" id="UP001597417"/>
    </source>
</evidence>
<accession>A0ABW5FRJ8</accession>